<gene>
    <name evidence="5" type="ORF">IQ10_01186</name>
</gene>
<evidence type="ECO:0000256" key="2">
    <source>
        <dbReference type="ARBA" id="ARBA00023125"/>
    </source>
</evidence>
<keyword evidence="2 3" id="KW-0238">DNA-binding</keyword>
<evidence type="ECO:0000313" key="5">
    <source>
        <dbReference type="EMBL" id="TWI57857.1"/>
    </source>
</evidence>
<keyword evidence="6" id="KW-1185">Reference proteome</keyword>
<organism evidence="5 6">
    <name type="scientific">Halalkalibacter nanhaiisediminis</name>
    <dbReference type="NCBI Taxonomy" id="688079"/>
    <lineage>
        <taxon>Bacteria</taxon>
        <taxon>Bacillati</taxon>
        <taxon>Bacillota</taxon>
        <taxon>Bacilli</taxon>
        <taxon>Bacillales</taxon>
        <taxon>Bacillaceae</taxon>
        <taxon>Halalkalibacter</taxon>
    </lineage>
</organism>
<dbReference type="RefSeq" id="WP_144449551.1">
    <property type="nucleotide sequence ID" value="NZ_VLKZ01000003.1"/>
</dbReference>
<dbReference type="PROSITE" id="PS50977">
    <property type="entry name" value="HTH_TETR_2"/>
    <property type="match status" value="1"/>
</dbReference>
<accession>A0A562QM85</accession>
<feature type="DNA-binding region" description="H-T-H motif" evidence="3">
    <location>
        <begin position="23"/>
        <end position="42"/>
    </location>
</feature>
<evidence type="ECO:0000256" key="3">
    <source>
        <dbReference type="PROSITE-ProRule" id="PRU00335"/>
    </source>
</evidence>
<dbReference type="Gene3D" id="1.10.10.60">
    <property type="entry name" value="Homeodomain-like"/>
    <property type="match status" value="1"/>
</dbReference>
<sequence length="199" mass="23181">MTIHKIKKVSLILFADKGYNGASLSDIAAGVGIKKPSIYAHFSGKDDLYMAVFEEVFHLYIERMKDIKNELTFEPLDKRLYLYLLRLSAFIAKHQAEMMMYKRAIVFPPEQLKEIVSNRHQQVKKLQDEILEDIFLELCKAEIVDHKQQSELITSFHCILNGSIVQQLLDQNDNLEKRVNSIWKIYWNGLLSLKKTALH</sequence>
<name>A0A562QM85_9BACI</name>
<dbReference type="InterPro" id="IPR009057">
    <property type="entry name" value="Homeodomain-like_sf"/>
</dbReference>
<dbReference type="SUPFAM" id="SSF46689">
    <property type="entry name" value="Homeodomain-like"/>
    <property type="match status" value="1"/>
</dbReference>
<reference evidence="5 6" key="1">
    <citation type="journal article" date="2015" name="Stand. Genomic Sci.">
        <title>Genomic Encyclopedia of Bacterial and Archaeal Type Strains, Phase III: the genomes of soil and plant-associated and newly described type strains.</title>
        <authorList>
            <person name="Whitman W.B."/>
            <person name="Woyke T."/>
            <person name="Klenk H.P."/>
            <person name="Zhou Y."/>
            <person name="Lilburn T.G."/>
            <person name="Beck B.J."/>
            <person name="De Vos P."/>
            <person name="Vandamme P."/>
            <person name="Eisen J.A."/>
            <person name="Garrity G."/>
            <person name="Hugenholtz P."/>
            <person name="Kyrpides N.C."/>
        </authorList>
    </citation>
    <scope>NUCLEOTIDE SEQUENCE [LARGE SCALE GENOMIC DNA]</scope>
    <source>
        <strain evidence="5 6">CGMCC 1.10116</strain>
    </source>
</reference>
<dbReference type="EMBL" id="VLKZ01000003">
    <property type="protein sequence ID" value="TWI57857.1"/>
    <property type="molecule type" value="Genomic_DNA"/>
</dbReference>
<dbReference type="InterPro" id="IPR050624">
    <property type="entry name" value="HTH-type_Tx_Regulator"/>
</dbReference>
<keyword evidence="1" id="KW-0678">Repressor</keyword>
<proteinExistence type="predicted"/>
<dbReference type="GO" id="GO:0003677">
    <property type="term" value="F:DNA binding"/>
    <property type="evidence" value="ECO:0007669"/>
    <property type="project" value="UniProtKB-UniRule"/>
</dbReference>
<dbReference type="PRINTS" id="PR00455">
    <property type="entry name" value="HTHTETR"/>
</dbReference>
<evidence type="ECO:0000313" key="6">
    <source>
        <dbReference type="Proteomes" id="UP000315711"/>
    </source>
</evidence>
<dbReference type="Gene3D" id="1.10.357.10">
    <property type="entry name" value="Tetracycline Repressor, domain 2"/>
    <property type="match status" value="1"/>
</dbReference>
<evidence type="ECO:0000259" key="4">
    <source>
        <dbReference type="PROSITE" id="PS50977"/>
    </source>
</evidence>
<protein>
    <submittedName>
        <fullName evidence="5">TetR family transcriptional regulator</fullName>
    </submittedName>
</protein>
<dbReference type="Proteomes" id="UP000315711">
    <property type="component" value="Unassembled WGS sequence"/>
</dbReference>
<dbReference type="OrthoDB" id="509229at2"/>
<dbReference type="PANTHER" id="PTHR43479">
    <property type="entry name" value="ACREF/ENVCD OPERON REPRESSOR-RELATED"/>
    <property type="match status" value="1"/>
</dbReference>
<feature type="domain" description="HTH tetR-type" evidence="4">
    <location>
        <begin position="1"/>
        <end position="60"/>
    </location>
</feature>
<dbReference type="Pfam" id="PF00440">
    <property type="entry name" value="TetR_N"/>
    <property type="match status" value="1"/>
</dbReference>
<dbReference type="PANTHER" id="PTHR43479:SF11">
    <property type="entry name" value="ACREF_ENVCD OPERON REPRESSOR-RELATED"/>
    <property type="match status" value="1"/>
</dbReference>
<dbReference type="AlphaFoldDB" id="A0A562QM85"/>
<dbReference type="InterPro" id="IPR001647">
    <property type="entry name" value="HTH_TetR"/>
</dbReference>
<evidence type="ECO:0000256" key="1">
    <source>
        <dbReference type="ARBA" id="ARBA00022491"/>
    </source>
</evidence>
<comment type="caution">
    <text evidence="5">The sequence shown here is derived from an EMBL/GenBank/DDBJ whole genome shotgun (WGS) entry which is preliminary data.</text>
</comment>